<dbReference type="AlphaFoldDB" id="A0A0S2KCC7"/>
<dbReference type="PATRIC" id="fig|1249552.3.peg.1108"/>
<keyword evidence="3" id="KW-0597">Phosphoprotein</keyword>
<keyword evidence="8" id="KW-0843">Virulence</keyword>
<keyword evidence="13" id="KW-1185">Reference proteome</keyword>
<dbReference type="InterPro" id="IPR035965">
    <property type="entry name" value="PAS-like_dom_sf"/>
</dbReference>
<gene>
    <name evidence="12" type="ORF">PS2015_1102</name>
</gene>
<dbReference type="InterPro" id="IPR003594">
    <property type="entry name" value="HATPase_dom"/>
</dbReference>
<dbReference type="SMART" id="SM00387">
    <property type="entry name" value="HATPase_c"/>
    <property type="match status" value="1"/>
</dbReference>
<dbReference type="PANTHER" id="PTHR41523">
    <property type="entry name" value="TWO-COMPONENT SYSTEM SENSOR PROTEIN"/>
    <property type="match status" value="1"/>
</dbReference>
<dbReference type="STRING" id="1249552.PS2015_1102"/>
<evidence type="ECO:0000256" key="5">
    <source>
        <dbReference type="ARBA" id="ARBA00022741"/>
    </source>
</evidence>
<dbReference type="RefSeq" id="WP_058023161.1">
    <property type="nucleotide sequence ID" value="NZ_CP013189.1"/>
</dbReference>
<feature type="domain" description="PAS" evidence="10">
    <location>
        <begin position="12"/>
        <end position="57"/>
    </location>
</feature>
<name>A0A0S2KCC7_9GAMM</name>
<evidence type="ECO:0000256" key="8">
    <source>
        <dbReference type="ARBA" id="ARBA00023026"/>
    </source>
</evidence>
<evidence type="ECO:0000259" key="10">
    <source>
        <dbReference type="PROSITE" id="PS50112"/>
    </source>
</evidence>
<evidence type="ECO:0000256" key="4">
    <source>
        <dbReference type="ARBA" id="ARBA00022679"/>
    </source>
</evidence>
<dbReference type="PANTHER" id="PTHR41523:SF8">
    <property type="entry name" value="ETHYLENE RESPONSE SENSOR PROTEIN"/>
    <property type="match status" value="1"/>
</dbReference>
<dbReference type="SUPFAM" id="SSF55874">
    <property type="entry name" value="ATPase domain of HSP90 chaperone/DNA topoisomerase II/histidine kinase"/>
    <property type="match status" value="1"/>
</dbReference>
<accession>A0A0S2KCC7</accession>
<sequence length="468" mass="51927">MAKANHSERLDNDELMHFAIEAAPNGMVIVDDSGQIVRANSSVETLFGYQRDELLGQPIEQLVPARFSQAHPKLRARYVVNPQARAMGHGRDLYGLHKDGSEIPVEIGLNPITIGERVFIFATIVDITERQRAQEMVHLAVEAAPNGMIMTDKEGKITLVNSMIETMFGYSREELIGANVDILVPVRFREDHPGVRHTYTQQPVSRAMGKGRDLYALNRHGEEFPVEIGLNPLRTANGVMILASVVDITERKQQEESLRSALLAKETLLAEIHHRVKNNLQVIDSLIGMQMDQVAGEQARAALMESQNRVKTISLIHQILYQSQDFAQIDAKELITSLTHNLAQSYGMDRDRIDLQLDLDPLLLSMNRSLPLGLIVNELVTNALKHAFPGNRSGTLTVTLKRSGYSRAVLAVTDTGIGLPADKVTSESASLGLRLMHALTAQIEAELDVTSRNPTRFALSFDLERLTN</sequence>
<dbReference type="InterPro" id="IPR011495">
    <property type="entry name" value="Sig_transdc_His_kin_sub2_dim/P"/>
</dbReference>
<dbReference type="InterPro" id="IPR036890">
    <property type="entry name" value="HATPase_C_sf"/>
</dbReference>
<dbReference type="Pfam" id="PF02518">
    <property type="entry name" value="HATPase_c"/>
    <property type="match status" value="1"/>
</dbReference>
<evidence type="ECO:0000259" key="9">
    <source>
        <dbReference type="PROSITE" id="PS50109"/>
    </source>
</evidence>
<evidence type="ECO:0000256" key="7">
    <source>
        <dbReference type="ARBA" id="ARBA00022840"/>
    </source>
</evidence>
<dbReference type="InterPro" id="IPR000700">
    <property type="entry name" value="PAS-assoc_C"/>
</dbReference>
<dbReference type="SUPFAM" id="SSF55785">
    <property type="entry name" value="PYP-like sensor domain (PAS domain)"/>
    <property type="match status" value="2"/>
</dbReference>
<dbReference type="PROSITE" id="PS50109">
    <property type="entry name" value="HIS_KIN"/>
    <property type="match status" value="1"/>
</dbReference>
<dbReference type="InterPro" id="IPR013767">
    <property type="entry name" value="PAS_fold"/>
</dbReference>
<dbReference type="Gene3D" id="3.30.450.20">
    <property type="entry name" value="PAS domain"/>
    <property type="match status" value="2"/>
</dbReference>
<evidence type="ECO:0000256" key="1">
    <source>
        <dbReference type="ARBA" id="ARBA00000085"/>
    </source>
</evidence>
<dbReference type="NCBIfam" id="TIGR00229">
    <property type="entry name" value="sensory_box"/>
    <property type="match status" value="2"/>
</dbReference>
<dbReference type="Gene3D" id="3.30.565.10">
    <property type="entry name" value="Histidine kinase-like ATPase, C-terminal domain"/>
    <property type="match status" value="1"/>
</dbReference>
<feature type="domain" description="PAS" evidence="10">
    <location>
        <begin position="133"/>
        <end position="211"/>
    </location>
</feature>
<evidence type="ECO:0000256" key="2">
    <source>
        <dbReference type="ARBA" id="ARBA00012438"/>
    </source>
</evidence>
<feature type="domain" description="Histidine kinase" evidence="9">
    <location>
        <begin position="271"/>
        <end position="465"/>
    </location>
</feature>
<dbReference type="GO" id="GO:0006355">
    <property type="term" value="P:regulation of DNA-templated transcription"/>
    <property type="evidence" value="ECO:0007669"/>
    <property type="project" value="InterPro"/>
</dbReference>
<evidence type="ECO:0000256" key="6">
    <source>
        <dbReference type="ARBA" id="ARBA00022777"/>
    </source>
</evidence>
<proteinExistence type="predicted"/>
<dbReference type="GO" id="GO:0005524">
    <property type="term" value="F:ATP binding"/>
    <property type="evidence" value="ECO:0007669"/>
    <property type="project" value="UniProtKB-KW"/>
</dbReference>
<reference evidence="12 13" key="1">
    <citation type="submission" date="2015-11" db="EMBL/GenBank/DDBJ databases">
        <authorList>
            <person name="Zhang Y."/>
            <person name="Guo Z."/>
        </authorList>
    </citation>
    <scope>NUCLEOTIDE SEQUENCE [LARGE SCALE GENOMIC DNA]</scope>
    <source>
        <strain evidence="12 13">KCTC 32221</strain>
    </source>
</reference>
<organism evidence="12 13">
    <name type="scientific">Pseudohongiella spirulinae</name>
    <dbReference type="NCBI Taxonomy" id="1249552"/>
    <lineage>
        <taxon>Bacteria</taxon>
        <taxon>Pseudomonadati</taxon>
        <taxon>Pseudomonadota</taxon>
        <taxon>Gammaproteobacteria</taxon>
        <taxon>Pseudomonadales</taxon>
        <taxon>Pseudohongiellaceae</taxon>
        <taxon>Pseudohongiella</taxon>
    </lineage>
</organism>
<keyword evidence="5" id="KW-0547">Nucleotide-binding</keyword>
<dbReference type="GO" id="GO:0004673">
    <property type="term" value="F:protein histidine kinase activity"/>
    <property type="evidence" value="ECO:0007669"/>
    <property type="project" value="UniProtKB-EC"/>
</dbReference>
<dbReference type="Pfam" id="PF00989">
    <property type="entry name" value="PAS"/>
    <property type="match status" value="1"/>
</dbReference>
<dbReference type="EMBL" id="CP013189">
    <property type="protein sequence ID" value="ALO45764.1"/>
    <property type="molecule type" value="Genomic_DNA"/>
</dbReference>
<feature type="domain" description="PAC" evidence="11">
    <location>
        <begin position="210"/>
        <end position="260"/>
    </location>
</feature>
<dbReference type="OrthoDB" id="9808408at2"/>
<keyword evidence="7" id="KW-0067">ATP-binding</keyword>
<dbReference type="PROSITE" id="PS50112">
    <property type="entry name" value="PAS"/>
    <property type="match status" value="2"/>
</dbReference>
<keyword evidence="4" id="KW-0808">Transferase</keyword>
<evidence type="ECO:0000313" key="13">
    <source>
        <dbReference type="Proteomes" id="UP000065641"/>
    </source>
</evidence>
<protein>
    <recommendedName>
        <fullName evidence="2">histidine kinase</fullName>
        <ecNumber evidence="2">2.7.13.3</ecNumber>
    </recommendedName>
</protein>
<evidence type="ECO:0000256" key="3">
    <source>
        <dbReference type="ARBA" id="ARBA00022553"/>
    </source>
</evidence>
<dbReference type="InterPro" id="IPR000014">
    <property type="entry name" value="PAS"/>
</dbReference>
<evidence type="ECO:0000259" key="11">
    <source>
        <dbReference type="PROSITE" id="PS50113"/>
    </source>
</evidence>
<dbReference type="InterPro" id="IPR001610">
    <property type="entry name" value="PAC"/>
</dbReference>
<dbReference type="KEGG" id="pspi:PS2015_1102"/>
<dbReference type="Pfam" id="PF13426">
    <property type="entry name" value="PAS_9"/>
    <property type="match status" value="1"/>
</dbReference>
<dbReference type="Pfam" id="PF07568">
    <property type="entry name" value="HisKA_2"/>
    <property type="match status" value="1"/>
</dbReference>
<dbReference type="PROSITE" id="PS50113">
    <property type="entry name" value="PAC"/>
    <property type="match status" value="1"/>
</dbReference>
<keyword evidence="6 12" id="KW-0418">Kinase</keyword>
<dbReference type="SMART" id="SM00086">
    <property type="entry name" value="PAC"/>
    <property type="match status" value="2"/>
</dbReference>
<dbReference type="SMART" id="SM00091">
    <property type="entry name" value="PAS"/>
    <property type="match status" value="2"/>
</dbReference>
<evidence type="ECO:0000313" key="12">
    <source>
        <dbReference type="EMBL" id="ALO45764.1"/>
    </source>
</evidence>
<dbReference type="Proteomes" id="UP000065641">
    <property type="component" value="Chromosome"/>
</dbReference>
<dbReference type="CDD" id="cd00130">
    <property type="entry name" value="PAS"/>
    <property type="match status" value="2"/>
</dbReference>
<comment type="catalytic activity">
    <reaction evidence="1">
        <text>ATP + protein L-histidine = ADP + protein N-phospho-L-histidine.</text>
        <dbReference type="EC" id="2.7.13.3"/>
    </reaction>
</comment>
<dbReference type="InterPro" id="IPR005467">
    <property type="entry name" value="His_kinase_dom"/>
</dbReference>
<dbReference type="EC" id="2.7.13.3" evidence="2"/>